<dbReference type="RefSeq" id="WP_064746623.1">
    <property type="nucleotide sequence ID" value="NZ_CP159925.1"/>
</dbReference>
<accession>A0AAU8MWC3</accession>
<proteinExistence type="predicted"/>
<dbReference type="Proteomes" id="UP001387215">
    <property type="component" value="Unassembled WGS sequence"/>
</dbReference>
<evidence type="ECO:0000313" key="2">
    <source>
        <dbReference type="EMBL" id="MEI2456217.1"/>
    </source>
</evidence>
<evidence type="ECO:0000313" key="4">
    <source>
        <dbReference type="Proteomes" id="UP001387215"/>
    </source>
</evidence>
<reference evidence="2 4" key="1">
    <citation type="submission" date="2024-02" db="EMBL/GenBank/DDBJ databases">
        <title>Lysobacter Genome Sequencing and Mining.</title>
        <authorList>
            <person name="Bierman J."/>
            <person name="Walker M.C."/>
        </authorList>
    </citation>
    <scope>NUCLEOTIDE SEQUENCE [LARGE SCALE GENOMIC DNA]</scope>
    <source>
        <strain evidence="2 4">PB6250</strain>
    </source>
</reference>
<evidence type="ECO:0000256" key="1">
    <source>
        <dbReference type="SAM" id="SignalP"/>
    </source>
</evidence>
<reference evidence="3" key="2">
    <citation type="submission" date="2024-06" db="EMBL/GenBank/DDBJ databases">
        <authorList>
            <person name="Li S."/>
        </authorList>
    </citation>
    <scope>NUCLEOTIDE SEQUENCE</scope>
    <source>
        <strain evidence="3">SR10</strain>
    </source>
</reference>
<gene>
    <name evidence="3" type="ORF">ABU614_22800</name>
    <name evidence="2" type="ORF">V2J18_16255</name>
</gene>
<dbReference type="PIRSF" id="PIRSF014995">
    <property type="entry name" value="UCP014995"/>
    <property type="match status" value="1"/>
</dbReference>
<feature type="chain" id="PRO_5044020680" evidence="1">
    <location>
        <begin position="22"/>
        <end position="171"/>
    </location>
</feature>
<sequence length="171" mass="18744">MKLSSFKVLIPALALPMPAFAADLELNIEIPRINAAEYHRPYVAAWIEKADNTVASNLAVWYDVDMKNGEGTKWLKDMRQWWRRSGRSLSMPVDGVSGATRPVGQHALSFKGNSKPLAGLAPGNYTLVVEAAREVGGREMLSIPFQWPGKAQNLSAQGKTELGKVKVTVKP</sequence>
<dbReference type="Pfam" id="PF10029">
    <property type="entry name" value="DUF2271"/>
    <property type="match status" value="1"/>
</dbReference>
<dbReference type="EMBL" id="JBANDL010000002">
    <property type="protein sequence ID" value="MEI2456217.1"/>
    <property type="molecule type" value="Genomic_DNA"/>
</dbReference>
<keyword evidence="4" id="KW-1185">Reference proteome</keyword>
<dbReference type="InterPro" id="IPR014469">
    <property type="entry name" value="DUF2271"/>
</dbReference>
<dbReference type="AlphaFoldDB" id="A0AAU8MWC3"/>
<keyword evidence="1" id="KW-0732">Signal</keyword>
<protein>
    <submittedName>
        <fullName evidence="3">DUF2271 domain-containing protein</fullName>
    </submittedName>
</protein>
<name>A0AAU8MWC3_9GAMM</name>
<feature type="signal peptide" evidence="1">
    <location>
        <begin position="1"/>
        <end position="21"/>
    </location>
</feature>
<organism evidence="3">
    <name type="scientific">Lysobacter firmicutimachus</name>
    <dbReference type="NCBI Taxonomy" id="1792846"/>
    <lineage>
        <taxon>Bacteria</taxon>
        <taxon>Pseudomonadati</taxon>
        <taxon>Pseudomonadota</taxon>
        <taxon>Gammaproteobacteria</taxon>
        <taxon>Lysobacterales</taxon>
        <taxon>Lysobacteraceae</taxon>
        <taxon>Lysobacter</taxon>
    </lineage>
</organism>
<evidence type="ECO:0000313" key="3">
    <source>
        <dbReference type="EMBL" id="XCO75134.1"/>
    </source>
</evidence>
<dbReference type="EMBL" id="CP159925">
    <property type="protein sequence ID" value="XCO75134.1"/>
    <property type="molecule type" value="Genomic_DNA"/>
</dbReference>